<dbReference type="Gene3D" id="2.20.25.90">
    <property type="entry name" value="ADC-like domains"/>
    <property type="match status" value="1"/>
</dbReference>
<keyword evidence="4" id="KW-0408">Iron</keyword>
<gene>
    <name evidence="7" type="ORF">KHQ06_06840</name>
</gene>
<reference evidence="7 8" key="1">
    <citation type="submission" date="2021-04" db="EMBL/GenBank/DDBJ databases">
        <title>Nocardia tengchongensis.</title>
        <authorList>
            <person name="Zhuang k."/>
            <person name="Ran Y."/>
            <person name="Li W."/>
        </authorList>
    </citation>
    <scope>NUCLEOTIDE SEQUENCE [LARGE SCALE GENOMIC DNA]</scope>
    <source>
        <strain evidence="7 8">CFH S0057</strain>
    </source>
</reference>
<keyword evidence="5" id="KW-0411">Iron-sulfur</keyword>
<accession>A0ABX8CUA4</accession>
<dbReference type="PROSITE" id="PS51669">
    <property type="entry name" value="4FE4S_MOW_BIS_MGD"/>
    <property type="match status" value="1"/>
</dbReference>
<protein>
    <submittedName>
        <fullName evidence="7">Molybdopterin-dependent oxidoreductase</fullName>
    </submittedName>
</protein>
<keyword evidence="3" id="KW-0560">Oxidoreductase</keyword>
<evidence type="ECO:0000256" key="5">
    <source>
        <dbReference type="ARBA" id="ARBA00023014"/>
    </source>
</evidence>
<dbReference type="InterPro" id="IPR009010">
    <property type="entry name" value="Asp_de-COase-like_dom_sf"/>
</dbReference>
<evidence type="ECO:0000256" key="2">
    <source>
        <dbReference type="ARBA" id="ARBA00022723"/>
    </source>
</evidence>
<dbReference type="Proteomes" id="UP000683310">
    <property type="component" value="Chromosome"/>
</dbReference>
<dbReference type="PANTHER" id="PTHR43105">
    <property type="entry name" value="RESPIRATORY NITRATE REDUCTASE"/>
    <property type="match status" value="1"/>
</dbReference>
<dbReference type="SUPFAM" id="SSF53706">
    <property type="entry name" value="Formate dehydrogenase/DMSO reductase, domains 1-3"/>
    <property type="match status" value="1"/>
</dbReference>
<proteinExistence type="predicted"/>
<keyword evidence="1" id="KW-0004">4Fe-4S</keyword>
<dbReference type="Pfam" id="PF01568">
    <property type="entry name" value="Molydop_binding"/>
    <property type="match status" value="1"/>
</dbReference>
<evidence type="ECO:0000259" key="6">
    <source>
        <dbReference type="PROSITE" id="PS51669"/>
    </source>
</evidence>
<keyword evidence="2" id="KW-0479">Metal-binding</keyword>
<evidence type="ECO:0000313" key="7">
    <source>
        <dbReference type="EMBL" id="QVI22718.1"/>
    </source>
</evidence>
<organism evidence="7 8">
    <name type="scientific">Nocardia tengchongensis</name>
    <dbReference type="NCBI Taxonomy" id="2055889"/>
    <lineage>
        <taxon>Bacteria</taxon>
        <taxon>Bacillati</taxon>
        <taxon>Actinomycetota</taxon>
        <taxon>Actinomycetes</taxon>
        <taxon>Mycobacteriales</taxon>
        <taxon>Nocardiaceae</taxon>
        <taxon>Nocardia</taxon>
    </lineage>
</organism>
<evidence type="ECO:0000256" key="4">
    <source>
        <dbReference type="ARBA" id="ARBA00023004"/>
    </source>
</evidence>
<dbReference type="InterPro" id="IPR006656">
    <property type="entry name" value="Mopterin_OxRdtase"/>
</dbReference>
<dbReference type="InterPro" id="IPR006657">
    <property type="entry name" value="MoPterin_dinucl-bd_dom"/>
</dbReference>
<dbReference type="Pfam" id="PF04879">
    <property type="entry name" value="Molybdop_Fe4S4"/>
    <property type="match status" value="1"/>
</dbReference>
<dbReference type="EMBL" id="CP074371">
    <property type="protein sequence ID" value="QVI22718.1"/>
    <property type="molecule type" value="Genomic_DNA"/>
</dbReference>
<name>A0ABX8CUA4_9NOCA</name>
<keyword evidence="8" id="KW-1185">Reference proteome</keyword>
<dbReference type="Gene3D" id="3.40.228.10">
    <property type="entry name" value="Dimethylsulfoxide Reductase, domain 2"/>
    <property type="match status" value="1"/>
</dbReference>
<evidence type="ECO:0000313" key="8">
    <source>
        <dbReference type="Proteomes" id="UP000683310"/>
    </source>
</evidence>
<dbReference type="InterPro" id="IPR050123">
    <property type="entry name" value="Prok_molybdopt-oxidoreductase"/>
</dbReference>
<dbReference type="InterPro" id="IPR006963">
    <property type="entry name" value="Mopterin_OxRdtase_4Fe-4S_dom"/>
</dbReference>
<dbReference type="Gene3D" id="3.40.50.740">
    <property type="match status" value="1"/>
</dbReference>
<dbReference type="SMART" id="SM00926">
    <property type="entry name" value="Molybdop_Fe4S4"/>
    <property type="match status" value="1"/>
</dbReference>
<dbReference type="PANTHER" id="PTHR43105:SF9">
    <property type="entry name" value="NADPH-FE(3+) OXIDOREDUCTASE SUBUNIT ALPHA"/>
    <property type="match status" value="1"/>
</dbReference>
<evidence type="ECO:0000256" key="1">
    <source>
        <dbReference type="ARBA" id="ARBA00022485"/>
    </source>
</evidence>
<dbReference type="Gene3D" id="2.40.40.20">
    <property type="match status" value="1"/>
</dbReference>
<evidence type="ECO:0000256" key="3">
    <source>
        <dbReference type="ARBA" id="ARBA00023002"/>
    </source>
</evidence>
<feature type="domain" description="4Fe-4S Mo/W bis-MGD-type" evidence="6">
    <location>
        <begin position="8"/>
        <end position="65"/>
    </location>
</feature>
<sequence>MTHVTDSHRTALRTCPLCEAVCGLELTLDSADRIVSVRGDHADPFSKGFICPKGATLGHLDADPDRLTGPMIRDRATDTWRAASWDEAFGVIRGRLPQVSGAFGNQSVGLYLGNPNAHTVAGALYVPLLIRALGTRSLFSASTADQMPKQVSSGLMFGDPLTVAVPDLDRTDYLLMLGANPLESNGSLCTAPDFPGRLKALRQRGGRFVVVDPRRTRTAKLADEHLFVRPGSDAYLLFGIVHTLFAEALTDIRVEVNGLDEIRAAAADFPPELVAERTGVAAETVVRLARELAAARTAAVYARIGTCTAEFGTVTQWLVDVVNVLTGNLDTPGGAMFATGAALGIVRSRPFRTGRWGSRVRGLPEVMGELPVATLADEILTPGEGRIRAMVTVAGNPVLSAPGSARLDAAFGALEFMVSVDRYLNETTRHADVILPPPRVVQSPHYDFALLNFAVRDYARYSPPAAPLGEHELSEAEVLARLALAVSGQEPQPGLDPLTVVDEIVIAGTLHKAGMADRRAELRGANTTEQRLDLMLRLGPFGEWAAEANAPAVHPGSGDPAGAGGDAAAEDWAGRLNLQVLLDNPHGIDLGPLRPRLPRVLRTASRKVELAPTELLADVARLRARSGDRQPEMVLVGRRQLRSNNSWLHNVRPLVGGSNRCTLHINPEDVARLGLNGQAVVKSAAGAVTVELELTEDIMPGVVSLPHGWGHEDSAQAVARAHAGVNANVLTDDSLVDVPSGNAVFNGVPVILTRA</sequence>
<dbReference type="SUPFAM" id="SSF50692">
    <property type="entry name" value="ADC-like"/>
    <property type="match status" value="1"/>
</dbReference>
<dbReference type="Pfam" id="PF00384">
    <property type="entry name" value="Molybdopterin"/>
    <property type="match status" value="1"/>
</dbReference>